<dbReference type="OMA" id="MGHITEQ"/>
<dbReference type="SMART" id="SM01175">
    <property type="entry name" value="DUF4206"/>
    <property type="match status" value="1"/>
</dbReference>
<protein>
    <submittedName>
        <fullName evidence="7">Differentially expressed in FDCP 8 like</fullName>
    </submittedName>
</protein>
<keyword evidence="2" id="KW-0677">Repeat</keyword>
<dbReference type="Proteomes" id="UP000241394">
    <property type="component" value="Chromosome LG26"/>
</dbReference>
<reference evidence="8" key="2">
    <citation type="journal article" date="2018" name="BMC Genomics">
        <title>A manually annotated Actinidia chinensis var. chinensis (kiwifruit) genome highlights the challenges associated with draft genomes and gene prediction in plants.</title>
        <authorList>
            <person name="Pilkington S.M."/>
            <person name="Crowhurst R."/>
            <person name="Hilario E."/>
            <person name="Nardozza S."/>
            <person name="Fraser L."/>
            <person name="Peng Y."/>
            <person name="Gunaseelan K."/>
            <person name="Simpson R."/>
            <person name="Tahir J."/>
            <person name="Deroles S.C."/>
            <person name="Templeton K."/>
            <person name="Luo Z."/>
            <person name="Davy M."/>
            <person name="Cheng C."/>
            <person name="McNeilage M."/>
            <person name="Scaglione D."/>
            <person name="Liu Y."/>
            <person name="Zhang Q."/>
            <person name="Datson P."/>
            <person name="De Silva N."/>
            <person name="Gardiner S.E."/>
            <person name="Bassett H."/>
            <person name="Chagne D."/>
            <person name="McCallum J."/>
            <person name="Dzierzon H."/>
            <person name="Deng C."/>
            <person name="Wang Y.Y."/>
            <person name="Barron L."/>
            <person name="Manako K."/>
            <person name="Bowen J."/>
            <person name="Foster T.M."/>
            <person name="Erridge Z.A."/>
            <person name="Tiffin H."/>
            <person name="Waite C.N."/>
            <person name="Davies K.M."/>
            <person name="Grierson E.P."/>
            <person name="Laing W.A."/>
            <person name="Kirk R."/>
            <person name="Chen X."/>
            <person name="Wood M."/>
            <person name="Montefiori M."/>
            <person name="Brummell D.A."/>
            <person name="Schwinn K.E."/>
            <person name="Catanach A."/>
            <person name="Fullerton C."/>
            <person name="Li D."/>
            <person name="Meiyalaghan S."/>
            <person name="Nieuwenhuizen N."/>
            <person name="Read N."/>
            <person name="Prakash R."/>
            <person name="Hunter D."/>
            <person name="Zhang H."/>
            <person name="McKenzie M."/>
            <person name="Knabel M."/>
            <person name="Harris A."/>
            <person name="Allan A.C."/>
            <person name="Gleave A."/>
            <person name="Chen A."/>
            <person name="Janssen B.J."/>
            <person name="Plunkett B."/>
            <person name="Ampomah-Dwamena C."/>
            <person name="Voogd C."/>
            <person name="Leif D."/>
            <person name="Lafferty D."/>
            <person name="Souleyre E.J.F."/>
            <person name="Varkonyi-Gasic E."/>
            <person name="Gambi F."/>
            <person name="Hanley J."/>
            <person name="Yao J.L."/>
            <person name="Cheung J."/>
            <person name="David K.M."/>
            <person name="Warren B."/>
            <person name="Marsh K."/>
            <person name="Snowden K.C."/>
            <person name="Lin-Wang K."/>
            <person name="Brian L."/>
            <person name="Martinez-Sanchez M."/>
            <person name="Wang M."/>
            <person name="Ileperuma N."/>
            <person name="Macnee N."/>
            <person name="Campin R."/>
            <person name="McAtee P."/>
            <person name="Drummond R.S.M."/>
            <person name="Espley R.V."/>
            <person name="Ireland H.S."/>
            <person name="Wu R."/>
            <person name="Atkinson R.G."/>
            <person name="Karunairetnam S."/>
            <person name="Bulley S."/>
            <person name="Chunkath S."/>
            <person name="Hanley Z."/>
            <person name="Storey R."/>
            <person name="Thrimawithana A.H."/>
            <person name="Thomson S."/>
            <person name="David C."/>
            <person name="Testolin R."/>
            <person name="Huang H."/>
            <person name="Hellens R.P."/>
            <person name="Schaffer R.J."/>
        </authorList>
    </citation>
    <scope>NUCLEOTIDE SEQUENCE [LARGE SCALE GENOMIC DNA]</scope>
    <source>
        <strain evidence="8">cv. Red5</strain>
    </source>
</reference>
<keyword evidence="4" id="KW-0862">Zinc</keyword>
<dbReference type="PANTHER" id="PTHR12326:SF3">
    <property type="entry name" value="DIFFERENTIALLY EXPRESSED IN FDCP 8 HOMOLOG"/>
    <property type="match status" value="1"/>
</dbReference>
<evidence type="ECO:0000256" key="2">
    <source>
        <dbReference type="ARBA" id="ARBA00022737"/>
    </source>
</evidence>
<dbReference type="InterPro" id="IPR025258">
    <property type="entry name" value="RH_dom"/>
</dbReference>
<evidence type="ECO:0000313" key="7">
    <source>
        <dbReference type="EMBL" id="PSR89575.1"/>
    </source>
</evidence>
<keyword evidence="8" id="KW-1185">Reference proteome</keyword>
<dbReference type="PANTHER" id="PTHR12326">
    <property type="entry name" value="PLECKSTRIN HOMOLOGY DOMAIN CONTAINING PROTEIN"/>
    <property type="match status" value="1"/>
</dbReference>
<evidence type="ECO:0000256" key="5">
    <source>
        <dbReference type="SAM" id="MobiDB-lite"/>
    </source>
</evidence>
<dbReference type="InterPro" id="IPR051366">
    <property type="entry name" value="DEF8"/>
</dbReference>
<organism evidence="7 8">
    <name type="scientific">Actinidia chinensis var. chinensis</name>
    <name type="common">Chinese soft-hair kiwi</name>
    <dbReference type="NCBI Taxonomy" id="1590841"/>
    <lineage>
        <taxon>Eukaryota</taxon>
        <taxon>Viridiplantae</taxon>
        <taxon>Streptophyta</taxon>
        <taxon>Embryophyta</taxon>
        <taxon>Tracheophyta</taxon>
        <taxon>Spermatophyta</taxon>
        <taxon>Magnoliopsida</taxon>
        <taxon>eudicotyledons</taxon>
        <taxon>Gunneridae</taxon>
        <taxon>Pentapetalae</taxon>
        <taxon>asterids</taxon>
        <taxon>Ericales</taxon>
        <taxon>Actinidiaceae</taxon>
        <taxon>Actinidia</taxon>
    </lineage>
</organism>
<dbReference type="InParanoid" id="A0A2R6PDX0"/>
<evidence type="ECO:0000259" key="6">
    <source>
        <dbReference type="SMART" id="SM01175"/>
    </source>
</evidence>
<evidence type="ECO:0000313" key="8">
    <source>
        <dbReference type="Proteomes" id="UP000241394"/>
    </source>
</evidence>
<keyword evidence="3" id="KW-0863">Zinc-finger</keyword>
<accession>A0A2R6PDX0</accession>
<dbReference type="Pfam" id="PF13901">
    <property type="entry name" value="RH_dom"/>
    <property type="match status" value="1"/>
</dbReference>
<reference evidence="7 8" key="1">
    <citation type="submission" date="2017-07" db="EMBL/GenBank/DDBJ databases">
        <title>An improved, manually edited Actinidia chinensis var. chinensis (kiwifruit) genome highlights the challenges associated with draft genomes and gene prediction in plants.</title>
        <authorList>
            <person name="Pilkington S."/>
            <person name="Crowhurst R."/>
            <person name="Hilario E."/>
            <person name="Nardozza S."/>
            <person name="Fraser L."/>
            <person name="Peng Y."/>
            <person name="Gunaseelan K."/>
            <person name="Simpson R."/>
            <person name="Tahir J."/>
            <person name="Deroles S."/>
            <person name="Templeton K."/>
            <person name="Luo Z."/>
            <person name="Davy M."/>
            <person name="Cheng C."/>
            <person name="Mcneilage M."/>
            <person name="Scaglione D."/>
            <person name="Liu Y."/>
            <person name="Zhang Q."/>
            <person name="Datson P."/>
            <person name="De Silva N."/>
            <person name="Gardiner S."/>
            <person name="Bassett H."/>
            <person name="Chagne D."/>
            <person name="Mccallum J."/>
            <person name="Dzierzon H."/>
            <person name="Deng C."/>
            <person name="Wang Y.-Y."/>
            <person name="Barron N."/>
            <person name="Manako K."/>
            <person name="Bowen J."/>
            <person name="Foster T."/>
            <person name="Erridge Z."/>
            <person name="Tiffin H."/>
            <person name="Waite C."/>
            <person name="Davies K."/>
            <person name="Grierson E."/>
            <person name="Laing W."/>
            <person name="Kirk R."/>
            <person name="Chen X."/>
            <person name="Wood M."/>
            <person name="Montefiori M."/>
            <person name="Brummell D."/>
            <person name="Schwinn K."/>
            <person name="Catanach A."/>
            <person name="Fullerton C."/>
            <person name="Li D."/>
            <person name="Meiyalaghan S."/>
            <person name="Nieuwenhuizen N."/>
            <person name="Read N."/>
            <person name="Prakash R."/>
            <person name="Hunter D."/>
            <person name="Zhang H."/>
            <person name="Mckenzie M."/>
            <person name="Knabel M."/>
            <person name="Harris A."/>
            <person name="Allan A."/>
            <person name="Chen A."/>
            <person name="Janssen B."/>
            <person name="Plunkett B."/>
            <person name="Dwamena C."/>
            <person name="Voogd C."/>
            <person name="Leif D."/>
            <person name="Lafferty D."/>
            <person name="Souleyre E."/>
            <person name="Varkonyi-Gasic E."/>
            <person name="Gambi F."/>
            <person name="Hanley J."/>
            <person name="Yao J.-L."/>
            <person name="Cheung J."/>
            <person name="David K."/>
            <person name="Warren B."/>
            <person name="Marsh K."/>
            <person name="Snowden K."/>
            <person name="Lin-Wang K."/>
            <person name="Brian L."/>
            <person name="Martinez-Sanchez M."/>
            <person name="Wang M."/>
            <person name="Ileperuma N."/>
            <person name="Macnee N."/>
            <person name="Campin R."/>
            <person name="Mcatee P."/>
            <person name="Drummond R."/>
            <person name="Espley R."/>
            <person name="Ireland H."/>
            <person name="Wu R."/>
            <person name="Atkinson R."/>
            <person name="Karunairetnam S."/>
            <person name="Bulley S."/>
            <person name="Chunkath S."/>
            <person name="Hanley Z."/>
            <person name="Storey R."/>
            <person name="Thrimawithana A."/>
            <person name="Thomson S."/>
            <person name="David C."/>
            <person name="Testolin R."/>
        </authorList>
    </citation>
    <scope>NUCLEOTIDE SEQUENCE [LARGE SCALE GENOMIC DNA]</scope>
    <source>
        <strain evidence="8">cv. Red5</strain>
        <tissue evidence="7">Young leaf</tissue>
    </source>
</reference>
<feature type="compositionally biased region" description="Polar residues" evidence="5">
    <location>
        <begin position="279"/>
        <end position="291"/>
    </location>
</feature>
<dbReference type="GO" id="GO:0008270">
    <property type="term" value="F:zinc ion binding"/>
    <property type="evidence" value="ECO:0007669"/>
    <property type="project" value="UniProtKB-KW"/>
</dbReference>
<evidence type="ECO:0000256" key="1">
    <source>
        <dbReference type="ARBA" id="ARBA00022723"/>
    </source>
</evidence>
<sequence>MLEFVQTLGWGKPRLCEYTGQLFCSSCHTNEIAVLSARVLHHWDFFTQHPVSQLAKSYLDSIHDQPMLCVSAVNPNLFSKVPALLQITGVRKRIGAMLPYVRCPFRMSIYRGLASRRYLLESNDFFALRDLIDLSKGPFAVLPVMVDTVLRKIMGHITEQCLVCCAVGVPCNARQACDDPSSLIFPFQEGVIERCRSCKSGFHKPCFRKIRSCPCGQPLKQDGQKGVSTSASLKIDNELSSAVNLLGTKSDSSSTMRFLSGFFSKARQEKLSGPKDSDTTILMGSLPSTSL</sequence>
<evidence type="ECO:0000256" key="4">
    <source>
        <dbReference type="ARBA" id="ARBA00022833"/>
    </source>
</evidence>
<dbReference type="OrthoDB" id="1918044at2759"/>
<dbReference type="AlphaFoldDB" id="A0A2R6PDX0"/>
<keyword evidence="1" id="KW-0479">Metal-binding</keyword>
<gene>
    <name evidence="7" type="ORF">CEY00_Acc29779</name>
</gene>
<comment type="caution">
    <text evidence="7">The sequence shown here is derived from an EMBL/GenBank/DDBJ whole genome shotgun (WGS) entry which is preliminary data.</text>
</comment>
<dbReference type="STRING" id="1590841.A0A2R6PDX0"/>
<feature type="region of interest" description="Disordered" evidence="5">
    <location>
        <begin position="270"/>
        <end position="291"/>
    </location>
</feature>
<name>A0A2R6PDX0_ACTCC</name>
<feature type="domain" description="Rubicon Homology" evidence="6">
    <location>
        <begin position="14"/>
        <end position="219"/>
    </location>
</feature>
<proteinExistence type="predicted"/>
<dbReference type="Gramene" id="PSR89575">
    <property type="protein sequence ID" value="PSR89575"/>
    <property type="gene ID" value="CEY00_Acc29779"/>
</dbReference>
<dbReference type="EMBL" id="NKQK01000026">
    <property type="protein sequence ID" value="PSR89575.1"/>
    <property type="molecule type" value="Genomic_DNA"/>
</dbReference>
<evidence type="ECO:0000256" key="3">
    <source>
        <dbReference type="ARBA" id="ARBA00022771"/>
    </source>
</evidence>